<keyword evidence="2" id="KW-1185">Reference proteome</keyword>
<dbReference type="Proteomes" id="UP000197535">
    <property type="component" value="Unassembled WGS sequence"/>
</dbReference>
<dbReference type="EMBL" id="LSTO01000001">
    <property type="protein sequence ID" value="OWW21173.1"/>
    <property type="molecule type" value="Genomic_DNA"/>
</dbReference>
<dbReference type="CDD" id="cd00586">
    <property type="entry name" value="4HBT"/>
    <property type="match status" value="1"/>
</dbReference>
<gene>
    <name evidence="1" type="ORF">AYR66_18525</name>
</gene>
<dbReference type="Pfam" id="PF13279">
    <property type="entry name" value="4HBT_2"/>
    <property type="match status" value="1"/>
</dbReference>
<comment type="caution">
    <text evidence="1">The sequence shown here is derived from an EMBL/GenBank/DDBJ whole genome shotgun (WGS) entry which is preliminary data.</text>
</comment>
<accession>A0A254TKP3</accession>
<proteinExistence type="predicted"/>
<protein>
    <recommendedName>
        <fullName evidence="3">Thioesterase domain-containing protein</fullName>
    </recommendedName>
</protein>
<reference evidence="1 2" key="1">
    <citation type="submission" date="2016-02" db="EMBL/GenBank/DDBJ databases">
        <authorList>
            <person name="Wen L."/>
            <person name="He K."/>
            <person name="Yang H."/>
        </authorList>
    </citation>
    <scope>NUCLEOTIDE SEQUENCE [LARGE SCALE GENOMIC DNA]</scope>
    <source>
        <strain evidence="1 2">TSA40</strain>
    </source>
</reference>
<evidence type="ECO:0000313" key="1">
    <source>
        <dbReference type="EMBL" id="OWW21173.1"/>
    </source>
</evidence>
<dbReference type="RefSeq" id="WP_234814908.1">
    <property type="nucleotide sequence ID" value="NZ_LSTO01000001.1"/>
</dbReference>
<sequence length="161" mass="17616">MDCDAAVSGDIVLSRTPFVIRRRARWAECDPAGVVFAGNFSLYVHHALDAFRSELFGRPWHAPAEGDLHCAMPTKALSLALHRALWPGELFDIRASVSAVGDSTVSFSMHGSLVDGTPVFDAGITSVCIAAEARRAIPVPDWLRRRIEEHRASCSTPEFNK</sequence>
<organism evidence="1 2">
    <name type="scientific">Noviherbaspirillum denitrificans</name>
    <dbReference type="NCBI Taxonomy" id="1968433"/>
    <lineage>
        <taxon>Bacteria</taxon>
        <taxon>Pseudomonadati</taxon>
        <taxon>Pseudomonadota</taxon>
        <taxon>Betaproteobacteria</taxon>
        <taxon>Burkholderiales</taxon>
        <taxon>Oxalobacteraceae</taxon>
        <taxon>Noviherbaspirillum</taxon>
    </lineage>
</organism>
<evidence type="ECO:0000313" key="2">
    <source>
        <dbReference type="Proteomes" id="UP000197535"/>
    </source>
</evidence>
<evidence type="ECO:0008006" key="3">
    <source>
        <dbReference type="Google" id="ProtNLM"/>
    </source>
</evidence>
<dbReference type="InterPro" id="IPR029069">
    <property type="entry name" value="HotDog_dom_sf"/>
</dbReference>
<dbReference type="SUPFAM" id="SSF54637">
    <property type="entry name" value="Thioesterase/thiol ester dehydrase-isomerase"/>
    <property type="match status" value="1"/>
</dbReference>
<dbReference type="AlphaFoldDB" id="A0A254TKP3"/>
<dbReference type="Gene3D" id="3.10.129.10">
    <property type="entry name" value="Hotdog Thioesterase"/>
    <property type="match status" value="1"/>
</dbReference>
<name>A0A254TKP3_9BURK</name>